<protein>
    <submittedName>
        <fullName evidence="2">Uncharacterized protein</fullName>
    </submittedName>
</protein>
<organism evidence="2 3">
    <name type="scientific">Periconia macrospinosa</name>
    <dbReference type="NCBI Taxonomy" id="97972"/>
    <lineage>
        <taxon>Eukaryota</taxon>
        <taxon>Fungi</taxon>
        <taxon>Dikarya</taxon>
        <taxon>Ascomycota</taxon>
        <taxon>Pezizomycotina</taxon>
        <taxon>Dothideomycetes</taxon>
        <taxon>Pleosporomycetidae</taxon>
        <taxon>Pleosporales</taxon>
        <taxon>Massarineae</taxon>
        <taxon>Periconiaceae</taxon>
        <taxon>Periconia</taxon>
    </lineage>
</organism>
<name>A0A2V1DLT0_9PLEO</name>
<evidence type="ECO:0000313" key="2">
    <source>
        <dbReference type="EMBL" id="PVH98801.1"/>
    </source>
</evidence>
<evidence type="ECO:0000313" key="3">
    <source>
        <dbReference type="Proteomes" id="UP000244855"/>
    </source>
</evidence>
<dbReference type="Proteomes" id="UP000244855">
    <property type="component" value="Unassembled WGS sequence"/>
</dbReference>
<feature type="region of interest" description="Disordered" evidence="1">
    <location>
        <begin position="1"/>
        <end position="56"/>
    </location>
</feature>
<dbReference type="EMBL" id="KZ805406">
    <property type="protein sequence ID" value="PVH98801.1"/>
    <property type="molecule type" value="Genomic_DNA"/>
</dbReference>
<feature type="compositionally biased region" description="Polar residues" evidence="1">
    <location>
        <begin position="16"/>
        <end position="25"/>
    </location>
</feature>
<accession>A0A2V1DLT0</accession>
<dbReference type="AlphaFoldDB" id="A0A2V1DLT0"/>
<feature type="compositionally biased region" description="Basic and acidic residues" evidence="1">
    <location>
        <begin position="26"/>
        <end position="50"/>
    </location>
</feature>
<reference evidence="2 3" key="1">
    <citation type="journal article" date="2018" name="Sci. Rep.">
        <title>Comparative genomics provides insights into the lifestyle and reveals functional heterogeneity of dark septate endophytic fungi.</title>
        <authorList>
            <person name="Knapp D.G."/>
            <person name="Nemeth J.B."/>
            <person name="Barry K."/>
            <person name="Hainaut M."/>
            <person name="Henrissat B."/>
            <person name="Johnson J."/>
            <person name="Kuo A."/>
            <person name="Lim J.H.P."/>
            <person name="Lipzen A."/>
            <person name="Nolan M."/>
            <person name="Ohm R.A."/>
            <person name="Tamas L."/>
            <person name="Grigoriev I.V."/>
            <person name="Spatafora J.W."/>
            <person name="Nagy L.G."/>
            <person name="Kovacs G.M."/>
        </authorList>
    </citation>
    <scope>NUCLEOTIDE SEQUENCE [LARGE SCALE GENOMIC DNA]</scope>
    <source>
        <strain evidence="2 3">DSE2036</strain>
    </source>
</reference>
<gene>
    <name evidence="2" type="ORF">DM02DRAFT_30308</name>
</gene>
<proteinExistence type="predicted"/>
<sequence length="154" mass="17911">MLPNKLPFPSRHSGLDITTGQSRQAQPKETRRMNEIHTPRRDSVHPSEQRPRKRIVNKYPSIPHFPFRIFPLLPTQEACVLDYKLSGCHRVEKIDQGPRMWSGVEPPADDEHCICHFVRMYRTLHKIEPTSSYGHYRKDIAAFQRCTHACARAA</sequence>
<evidence type="ECO:0000256" key="1">
    <source>
        <dbReference type="SAM" id="MobiDB-lite"/>
    </source>
</evidence>
<keyword evidence="3" id="KW-1185">Reference proteome</keyword>